<proteinExistence type="predicted"/>
<feature type="domain" description="C2H2-type" evidence="2">
    <location>
        <begin position="83"/>
        <end position="117"/>
    </location>
</feature>
<sequence length="128" mass="14987">MESDNDFQRQQQLDVHLDARRRGAIIPGYREPDLDVNKKTTKRGYEKTGQLRYFCPRTPCTYNAFHKRHMESELISHTKDQSFVCLRGCGQKFARKHSLKSHRDRCPLLEATTVEVPKRTPRGKKTRG</sequence>
<evidence type="ECO:0000256" key="1">
    <source>
        <dbReference type="PROSITE-ProRule" id="PRU00042"/>
    </source>
</evidence>
<organism evidence="3 4">
    <name type="scientific">Elsinoe australis</name>
    <dbReference type="NCBI Taxonomy" id="40998"/>
    <lineage>
        <taxon>Eukaryota</taxon>
        <taxon>Fungi</taxon>
        <taxon>Dikarya</taxon>
        <taxon>Ascomycota</taxon>
        <taxon>Pezizomycotina</taxon>
        <taxon>Dothideomycetes</taxon>
        <taxon>Dothideomycetidae</taxon>
        <taxon>Myriangiales</taxon>
        <taxon>Elsinoaceae</taxon>
        <taxon>Elsinoe</taxon>
    </lineage>
</organism>
<evidence type="ECO:0000259" key="2">
    <source>
        <dbReference type="PROSITE" id="PS50157"/>
    </source>
</evidence>
<dbReference type="Gene3D" id="3.30.160.60">
    <property type="entry name" value="Classic Zinc Finger"/>
    <property type="match status" value="1"/>
</dbReference>
<name>A0A4V6DUS1_9PEZI</name>
<protein>
    <submittedName>
        <fullName evidence="3">Putative nucleic acid binding protein 10</fullName>
    </submittedName>
</protein>
<keyword evidence="1" id="KW-0863">Zinc-finger</keyword>
<accession>A0A4V6DUS1</accession>
<comment type="caution">
    <text evidence="3">The sequence shown here is derived from an EMBL/GenBank/DDBJ whole genome shotgun (WGS) entry which is preliminary data.</text>
</comment>
<dbReference type="Proteomes" id="UP000308133">
    <property type="component" value="Unassembled WGS sequence"/>
</dbReference>
<keyword evidence="1" id="KW-0479">Metal-binding</keyword>
<dbReference type="InterPro" id="IPR013087">
    <property type="entry name" value="Znf_C2H2_type"/>
</dbReference>
<evidence type="ECO:0000313" key="4">
    <source>
        <dbReference type="Proteomes" id="UP000308133"/>
    </source>
</evidence>
<dbReference type="AlphaFoldDB" id="A0A4V6DUS1"/>
<keyword evidence="1" id="KW-0862">Zinc</keyword>
<reference evidence="3 4" key="1">
    <citation type="submission" date="2018-02" db="EMBL/GenBank/DDBJ databases">
        <title>Draft genome sequences of Elsinoe sp., causing black scab on jojoba.</title>
        <authorList>
            <person name="Stodart B."/>
            <person name="Jeffress S."/>
            <person name="Ash G."/>
            <person name="Arun Chinnappa K."/>
        </authorList>
    </citation>
    <scope>NUCLEOTIDE SEQUENCE [LARGE SCALE GENOMIC DNA]</scope>
    <source>
        <strain evidence="3 4">Hillstone_2</strain>
    </source>
</reference>
<gene>
    <name evidence="3" type="ORF">C1H76_2202</name>
</gene>
<evidence type="ECO:0000313" key="3">
    <source>
        <dbReference type="EMBL" id="TKX25552.1"/>
    </source>
</evidence>
<dbReference type="EMBL" id="PTQR01000028">
    <property type="protein sequence ID" value="TKX25552.1"/>
    <property type="molecule type" value="Genomic_DNA"/>
</dbReference>
<dbReference type="GO" id="GO:0008270">
    <property type="term" value="F:zinc ion binding"/>
    <property type="evidence" value="ECO:0007669"/>
    <property type="project" value="UniProtKB-KW"/>
</dbReference>
<dbReference type="PROSITE" id="PS50157">
    <property type="entry name" value="ZINC_FINGER_C2H2_2"/>
    <property type="match status" value="1"/>
</dbReference>